<organism evidence="2 3">
    <name type="scientific">Galendromus occidentalis</name>
    <name type="common">western predatory mite</name>
    <dbReference type="NCBI Taxonomy" id="34638"/>
    <lineage>
        <taxon>Eukaryota</taxon>
        <taxon>Metazoa</taxon>
        <taxon>Ecdysozoa</taxon>
        <taxon>Arthropoda</taxon>
        <taxon>Chelicerata</taxon>
        <taxon>Arachnida</taxon>
        <taxon>Acari</taxon>
        <taxon>Parasitiformes</taxon>
        <taxon>Mesostigmata</taxon>
        <taxon>Gamasina</taxon>
        <taxon>Phytoseioidea</taxon>
        <taxon>Phytoseiidae</taxon>
        <taxon>Typhlodrominae</taxon>
        <taxon>Galendromus</taxon>
    </lineage>
</organism>
<evidence type="ECO:0000313" key="3">
    <source>
        <dbReference type="RefSeq" id="XP_028967819.1"/>
    </source>
</evidence>
<evidence type="ECO:0000259" key="1">
    <source>
        <dbReference type="Pfam" id="PF04083"/>
    </source>
</evidence>
<dbReference type="GO" id="GO:0006629">
    <property type="term" value="P:lipid metabolic process"/>
    <property type="evidence" value="ECO:0007669"/>
    <property type="project" value="InterPro"/>
</dbReference>
<dbReference type="Gene3D" id="3.40.50.1820">
    <property type="entry name" value="alpha/beta hydrolase"/>
    <property type="match status" value="1"/>
</dbReference>
<name>A0AAJ7SFR5_9ACAR</name>
<dbReference type="RefSeq" id="XP_028967819.1">
    <property type="nucleotide sequence ID" value="XM_029111986.1"/>
</dbReference>
<gene>
    <name evidence="3" type="primary">LOC100897370</name>
</gene>
<dbReference type="InterPro" id="IPR029058">
    <property type="entry name" value="AB_hydrolase_fold"/>
</dbReference>
<evidence type="ECO:0000313" key="2">
    <source>
        <dbReference type="Proteomes" id="UP000694867"/>
    </source>
</evidence>
<sequence length="165" mass="18742">MGLIPELCKNDTPPEYYVKSYGYDFHEFNITTSDGVILTIFRVRNPRTYSPKSIPVILQHGVVSSGFDFIANPPHQAPGFFLANMGYDVYLPNTRGNKFSSWSDATKENFYYISFMEMAEFDMPAIIDSILSLTGFKNLHYIGHSRGTTILFALLATKPEYNEKV</sequence>
<keyword evidence="2" id="KW-1185">Reference proteome</keyword>
<reference evidence="3" key="1">
    <citation type="submission" date="2025-08" db="UniProtKB">
        <authorList>
            <consortium name="RefSeq"/>
        </authorList>
    </citation>
    <scope>IDENTIFICATION</scope>
</reference>
<dbReference type="GeneID" id="100897370"/>
<proteinExistence type="predicted"/>
<dbReference type="KEGG" id="goe:100897370"/>
<dbReference type="PANTHER" id="PTHR11005">
    <property type="entry name" value="LYSOSOMAL ACID LIPASE-RELATED"/>
    <property type="match status" value="1"/>
</dbReference>
<feature type="domain" description="Partial AB-hydrolase lipase" evidence="1">
    <location>
        <begin position="15"/>
        <end position="72"/>
    </location>
</feature>
<dbReference type="InterPro" id="IPR006693">
    <property type="entry name" value="AB_hydrolase_lipase"/>
</dbReference>
<dbReference type="AlphaFoldDB" id="A0AAJ7SFR5"/>
<protein>
    <submittedName>
        <fullName evidence="3">Lipase member K-like</fullName>
    </submittedName>
</protein>
<dbReference type="Proteomes" id="UP000694867">
    <property type="component" value="Unplaced"/>
</dbReference>
<accession>A0AAJ7SFR5</accession>
<dbReference type="SUPFAM" id="SSF53474">
    <property type="entry name" value="alpha/beta-Hydrolases"/>
    <property type="match status" value="1"/>
</dbReference>
<dbReference type="Pfam" id="PF04083">
    <property type="entry name" value="Abhydro_lipase"/>
    <property type="match status" value="1"/>
</dbReference>